<reference evidence="1 2" key="1">
    <citation type="submission" date="2015-09" db="EMBL/GenBank/DDBJ databases">
        <title>Trachymyrmex cornetzi WGS genome.</title>
        <authorList>
            <person name="Nygaard S."/>
            <person name="Hu H."/>
            <person name="Boomsma J."/>
            <person name="Zhang G."/>
        </authorList>
    </citation>
    <scope>NUCLEOTIDE SEQUENCE [LARGE SCALE GENOMIC DNA]</scope>
    <source>
        <strain evidence="1">Tcor2-1</strain>
        <tissue evidence="1">Whole body</tissue>
    </source>
</reference>
<keyword evidence="2" id="KW-1185">Reference proteome</keyword>
<dbReference type="AlphaFoldDB" id="A0A151J5X8"/>
<protein>
    <submittedName>
        <fullName evidence="1">Uncharacterized protein</fullName>
    </submittedName>
</protein>
<sequence>MDRDFSQGERDLLNRSHQIANLKECFAWIKVCNELIKQLEECNHVKRPRLSLGCRQSLIATIARLEGTETQLERRFLHFGDDYASTSNNSANNSERSFVWREIDPAFENRILTGTVINADYIEPRRFLEDINSVVLERVQDTIERHNCIKVNTIFNGEFATGDKRANKSINTKNYELFQTSNLREWYERYVIEPTLTSLEEFQERDSGWALSRIMNLTINFNKCNPLRAGCRFEVPREIMTKRAVINVGSMDNACFAWSVVAALYPAERNTDRESSYPDRRCYDRLLRPIARIAKSLKHQSPAYCNEPTTKKKEFPSIYITQEYEYNKGGSVKMVKIGPEWTPLKPMQLSF</sequence>
<organism evidence="1 2">
    <name type="scientific">Trachymyrmex cornetzi</name>
    <dbReference type="NCBI Taxonomy" id="471704"/>
    <lineage>
        <taxon>Eukaryota</taxon>
        <taxon>Metazoa</taxon>
        <taxon>Ecdysozoa</taxon>
        <taxon>Arthropoda</taxon>
        <taxon>Hexapoda</taxon>
        <taxon>Insecta</taxon>
        <taxon>Pterygota</taxon>
        <taxon>Neoptera</taxon>
        <taxon>Endopterygota</taxon>
        <taxon>Hymenoptera</taxon>
        <taxon>Apocrita</taxon>
        <taxon>Aculeata</taxon>
        <taxon>Formicoidea</taxon>
        <taxon>Formicidae</taxon>
        <taxon>Myrmicinae</taxon>
        <taxon>Trachymyrmex</taxon>
    </lineage>
</organism>
<dbReference type="PANTHER" id="PTHR31511:SF12">
    <property type="entry name" value="RHO TERMINATION FACTOR N-TERMINAL DOMAIN-CONTAINING PROTEIN"/>
    <property type="match status" value="1"/>
</dbReference>
<accession>A0A151J5X8</accession>
<gene>
    <name evidence="1" type="ORF">ALC57_09057</name>
</gene>
<evidence type="ECO:0000313" key="1">
    <source>
        <dbReference type="EMBL" id="KYN18619.1"/>
    </source>
</evidence>
<dbReference type="PANTHER" id="PTHR31511">
    <property type="entry name" value="PROTEIN CBG23764"/>
    <property type="match status" value="1"/>
</dbReference>
<evidence type="ECO:0000313" key="2">
    <source>
        <dbReference type="Proteomes" id="UP000078492"/>
    </source>
</evidence>
<dbReference type="Proteomes" id="UP000078492">
    <property type="component" value="Unassembled WGS sequence"/>
</dbReference>
<proteinExistence type="predicted"/>
<dbReference type="EMBL" id="KQ979919">
    <property type="protein sequence ID" value="KYN18619.1"/>
    <property type="molecule type" value="Genomic_DNA"/>
</dbReference>
<name>A0A151J5X8_9HYME</name>